<proteinExistence type="predicted"/>
<evidence type="ECO:0000313" key="1">
    <source>
        <dbReference type="EMBL" id="SFE47872.1"/>
    </source>
</evidence>
<reference evidence="1 2" key="1">
    <citation type="submission" date="2016-10" db="EMBL/GenBank/DDBJ databases">
        <authorList>
            <person name="de Groot N.N."/>
        </authorList>
    </citation>
    <scope>NUCLEOTIDE SEQUENCE [LARGE SCALE GENOMIC DNA]</scope>
    <source>
        <strain evidence="1 2">CGMCC 4.3510</strain>
    </source>
</reference>
<keyword evidence="2" id="KW-1185">Reference proteome</keyword>
<name>A0A1I2AVE4_9ACTN</name>
<evidence type="ECO:0000313" key="2">
    <source>
        <dbReference type="Proteomes" id="UP000199323"/>
    </source>
</evidence>
<sequence length="44" mass="4211">MVTGHASPGRLARLRQTLRDAEAVAGLLASAGAGGQALAALPGG</sequence>
<dbReference type="Proteomes" id="UP000199323">
    <property type="component" value="Unassembled WGS sequence"/>
</dbReference>
<gene>
    <name evidence="1" type="ORF">SAMN05216251_103242</name>
</gene>
<protein>
    <submittedName>
        <fullName evidence="1">Uncharacterized protein</fullName>
    </submittedName>
</protein>
<dbReference type="RefSeq" id="WP_265737082.1">
    <property type="nucleotide sequence ID" value="NZ_FONG01000003.1"/>
</dbReference>
<accession>A0A1I2AVE4</accession>
<dbReference type="EMBL" id="FONG01000003">
    <property type="protein sequence ID" value="SFE47872.1"/>
    <property type="molecule type" value="Genomic_DNA"/>
</dbReference>
<dbReference type="AlphaFoldDB" id="A0A1I2AVE4"/>
<organism evidence="1 2">
    <name type="scientific">Actinacidiphila alni</name>
    <dbReference type="NCBI Taxonomy" id="380248"/>
    <lineage>
        <taxon>Bacteria</taxon>
        <taxon>Bacillati</taxon>
        <taxon>Actinomycetota</taxon>
        <taxon>Actinomycetes</taxon>
        <taxon>Kitasatosporales</taxon>
        <taxon>Streptomycetaceae</taxon>
        <taxon>Actinacidiphila</taxon>
    </lineage>
</organism>